<evidence type="ECO:0000256" key="1">
    <source>
        <dbReference type="SAM" id="MobiDB-lite"/>
    </source>
</evidence>
<feature type="region of interest" description="Disordered" evidence="1">
    <location>
        <begin position="191"/>
        <end position="211"/>
    </location>
</feature>
<protein>
    <submittedName>
        <fullName evidence="2">Uncharacterized protein</fullName>
    </submittedName>
</protein>
<reference evidence="2" key="1">
    <citation type="submission" date="2018-04" db="EMBL/GenBank/DDBJ databases">
        <title>Transcriptome of Schizaphis graminum biotype I.</title>
        <authorList>
            <person name="Scully E.D."/>
            <person name="Geib S.M."/>
            <person name="Palmer N.A."/>
            <person name="Koch K."/>
            <person name="Bradshaw J."/>
            <person name="Heng-Moss T."/>
            <person name="Sarath G."/>
        </authorList>
    </citation>
    <scope>NUCLEOTIDE SEQUENCE</scope>
</reference>
<dbReference type="EMBL" id="GGMR01015830">
    <property type="protein sequence ID" value="MBY28449.1"/>
    <property type="molecule type" value="Transcribed_RNA"/>
</dbReference>
<proteinExistence type="predicted"/>
<organism evidence="2">
    <name type="scientific">Schizaphis graminum</name>
    <name type="common">Green bug aphid</name>
    <dbReference type="NCBI Taxonomy" id="13262"/>
    <lineage>
        <taxon>Eukaryota</taxon>
        <taxon>Metazoa</taxon>
        <taxon>Ecdysozoa</taxon>
        <taxon>Arthropoda</taxon>
        <taxon>Hexapoda</taxon>
        <taxon>Insecta</taxon>
        <taxon>Pterygota</taxon>
        <taxon>Neoptera</taxon>
        <taxon>Paraneoptera</taxon>
        <taxon>Hemiptera</taxon>
        <taxon>Sternorrhyncha</taxon>
        <taxon>Aphidomorpha</taxon>
        <taxon>Aphidoidea</taxon>
        <taxon>Aphididae</taxon>
        <taxon>Aphidini</taxon>
        <taxon>Schizaphis</taxon>
    </lineage>
</organism>
<accession>A0A2S2PG95</accession>
<gene>
    <name evidence="2" type="ORF">g.126373</name>
</gene>
<evidence type="ECO:0000313" key="2">
    <source>
        <dbReference type="EMBL" id="MBY28449.1"/>
    </source>
</evidence>
<name>A0A2S2PG95_SCHGA</name>
<dbReference type="AlphaFoldDB" id="A0A2S2PG95"/>
<sequence length="211" mass="24381">MELTFSDTSETSSFDHKSRNHIVLPKSCVLQAIETILEPRKSKPVGRRAKINATYKADRASMFVNWLCTDKTHLPIYCSRSSCKTMKENSLKPVLNEMRLCLLAGDWDGYKELLSISLKSPNIESDYILFSVRSCFVLLLNHPYRTAEMIDNFIASCLSINEESRRKSYLQECFSFRVKSACTENKDIVHKETEEEEKEEEIFFNSDFSSD</sequence>